<name>A0A9P0GYD3_NEZVI</name>
<proteinExistence type="predicted"/>
<dbReference type="EMBL" id="OV725077">
    <property type="protein sequence ID" value="CAH1392339.1"/>
    <property type="molecule type" value="Genomic_DNA"/>
</dbReference>
<evidence type="ECO:0000256" key="2">
    <source>
        <dbReference type="SAM" id="Phobius"/>
    </source>
</evidence>
<dbReference type="Proteomes" id="UP001152798">
    <property type="component" value="Chromosome 1"/>
</dbReference>
<evidence type="ECO:0000256" key="1">
    <source>
        <dbReference type="SAM" id="MobiDB-lite"/>
    </source>
</evidence>
<dbReference type="AlphaFoldDB" id="A0A9P0GYD3"/>
<accession>A0A9P0GYD3</accession>
<feature type="region of interest" description="Disordered" evidence="1">
    <location>
        <begin position="140"/>
        <end position="226"/>
    </location>
</feature>
<protein>
    <submittedName>
        <fullName evidence="3">Uncharacterized protein</fullName>
    </submittedName>
</protein>
<keyword evidence="4" id="KW-1185">Reference proteome</keyword>
<keyword evidence="2" id="KW-0812">Transmembrane</keyword>
<evidence type="ECO:0000313" key="4">
    <source>
        <dbReference type="Proteomes" id="UP001152798"/>
    </source>
</evidence>
<feature type="compositionally biased region" description="Basic and acidic residues" evidence="1">
    <location>
        <begin position="166"/>
        <end position="176"/>
    </location>
</feature>
<reference evidence="3" key="1">
    <citation type="submission" date="2022-01" db="EMBL/GenBank/DDBJ databases">
        <authorList>
            <person name="King R."/>
        </authorList>
    </citation>
    <scope>NUCLEOTIDE SEQUENCE</scope>
</reference>
<feature type="transmembrane region" description="Helical" evidence="2">
    <location>
        <begin position="74"/>
        <end position="100"/>
    </location>
</feature>
<keyword evidence="2" id="KW-1133">Transmembrane helix</keyword>
<gene>
    <name evidence="3" type="ORF">NEZAVI_LOCUS3182</name>
</gene>
<feature type="compositionally biased region" description="Basic residues" evidence="1">
    <location>
        <begin position="207"/>
        <end position="226"/>
    </location>
</feature>
<evidence type="ECO:0000313" key="3">
    <source>
        <dbReference type="EMBL" id="CAH1392339.1"/>
    </source>
</evidence>
<organism evidence="3 4">
    <name type="scientific">Nezara viridula</name>
    <name type="common">Southern green stink bug</name>
    <name type="synonym">Cimex viridulus</name>
    <dbReference type="NCBI Taxonomy" id="85310"/>
    <lineage>
        <taxon>Eukaryota</taxon>
        <taxon>Metazoa</taxon>
        <taxon>Ecdysozoa</taxon>
        <taxon>Arthropoda</taxon>
        <taxon>Hexapoda</taxon>
        <taxon>Insecta</taxon>
        <taxon>Pterygota</taxon>
        <taxon>Neoptera</taxon>
        <taxon>Paraneoptera</taxon>
        <taxon>Hemiptera</taxon>
        <taxon>Heteroptera</taxon>
        <taxon>Panheteroptera</taxon>
        <taxon>Pentatomomorpha</taxon>
        <taxon>Pentatomoidea</taxon>
        <taxon>Pentatomidae</taxon>
        <taxon>Pentatominae</taxon>
        <taxon>Nezara</taxon>
    </lineage>
</organism>
<feature type="compositionally biased region" description="Polar residues" evidence="1">
    <location>
        <begin position="177"/>
        <end position="199"/>
    </location>
</feature>
<keyword evidence="2" id="KW-0472">Membrane</keyword>
<feature type="compositionally biased region" description="Polar residues" evidence="1">
    <location>
        <begin position="156"/>
        <end position="165"/>
    </location>
</feature>
<sequence length="226" mass="25439">MKAYIQLQITHKLFSSSNKIQYLNRNYTFVCLETKDNSYQSDSSNGMMSISFDIILRTLIVSSRDNPLFKYNRFLFYLLFVTASMARVLPQVLIFFLIAAGASANTRKKRNLELLLEPLLLIERLRAEAELRPLLPGSGGLLHGSSSDGHSHQSSVTEVTTQGSSDHGEHHGESNEHQSNSTEHQSNNTEHQSNNTDHQSNGDHGSKEKHKHKMHHHHKHHGGGGH</sequence>
<feature type="compositionally biased region" description="Low complexity" evidence="1">
    <location>
        <begin position="143"/>
        <end position="155"/>
    </location>
</feature>